<comment type="function">
    <text evidence="12">The main replicative DNA helicase, it participates in initiation and elongation during chromosome replication. Travels ahead of the DNA replisome, separating dsDNA into templates for DNA synthesis. A processive ATP-dependent 5'-3' DNA helicase it has DNA-dependent ATPase activity.</text>
</comment>
<dbReference type="InterPro" id="IPR007693">
    <property type="entry name" value="DNA_helicase_DnaB-like_N"/>
</dbReference>
<organism evidence="13 14">
    <name type="scientific">Capsulimonas corticalis</name>
    <dbReference type="NCBI Taxonomy" id="2219043"/>
    <lineage>
        <taxon>Bacteria</taxon>
        <taxon>Bacillati</taxon>
        <taxon>Armatimonadota</taxon>
        <taxon>Armatimonadia</taxon>
        <taxon>Capsulimonadales</taxon>
        <taxon>Capsulimonadaceae</taxon>
        <taxon>Capsulimonas</taxon>
    </lineage>
</organism>
<dbReference type="AlphaFoldDB" id="A0A402CSC0"/>
<dbReference type="KEGG" id="ccot:CCAX7_003690"/>
<comment type="similarity">
    <text evidence="1 12">Belongs to the helicase family. DnaB subfamily.</text>
</comment>
<dbReference type="Gene3D" id="3.40.50.300">
    <property type="entry name" value="P-loop containing nucleotide triphosphate hydrolases"/>
    <property type="match status" value="1"/>
</dbReference>
<evidence type="ECO:0000256" key="8">
    <source>
        <dbReference type="ARBA" id="ARBA00023125"/>
    </source>
</evidence>
<dbReference type="FunCoup" id="A0A402CSC0">
    <property type="interactions" value="346"/>
</dbReference>
<evidence type="ECO:0000256" key="5">
    <source>
        <dbReference type="ARBA" id="ARBA00022801"/>
    </source>
</evidence>
<evidence type="ECO:0000256" key="10">
    <source>
        <dbReference type="ARBA" id="ARBA00048954"/>
    </source>
</evidence>
<reference evidence="13 14" key="1">
    <citation type="journal article" date="2019" name="Int. J. Syst. Evol. Microbiol.">
        <title>Capsulimonas corticalis gen. nov., sp. nov., an aerobic capsulated bacterium, of a novel bacterial order, Capsulimonadales ord. nov., of the class Armatimonadia of the phylum Armatimonadetes.</title>
        <authorList>
            <person name="Li J."/>
            <person name="Kudo C."/>
            <person name="Tonouchi A."/>
        </authorList>
    </citation>
    <scope>NUCLEOTIDE SEQUENCE [LARGE SCALE GENOMIC DNA]</scope>
    <source>
        <strain evidence="13 14">AX-7</strain>
    </source>
</reference>
<dbReference type="GO" id="GO:0003677">
    <property type="term" value="F:DNA binding"/>
    <property type="evidence" value="ECO:0007669"/>
    <property type="project" value="UniProtKB-UniRule"/>
</dbReference>
<dbReference type="GO" id="GO:0042802">
    <property type="term" value="F:identical protein binding"/>
    <property type="evidence" value="ECO:0007669"/>
    <property type="project" value="UniProtKB-ARBA"/>
</dbReference>
<name>A0A402CSC0_9BACT</name>
<dbReference type="GO" id="GO:0043139">
    <property type="term" value="F:5'-3' DNA helicase activity"/>
    <property type="evidence" value="ECO:0007669"/>
    <property type="project" value="UniProtKB-EC"/>
</dbReference>
<dbReference type="GO" id="GO:1990077">
    <property type="term" value="C:primosome complex"/>
    <property type="evidence" value="ECO:0007669"/>
    <property type="project" value="UniProtKB-UniRule"/>
</dbReference>
<dbReference type="CDD" id="cd00984">
    <property type="entry name" value="DnaB_C"/>
    <property type="match status" value="1"/>
</dbReference>
<dbReference type="Proteomes" id="UP000287394">
    <property type="component" value="Chromosome"/>
</dbReference>
<keyword evidence="3 12" id="KW-0235">DNA replication</keyword>
<keyword evidence="14" id="KW-1185">Reference proteome</keyword>
<dbReference type="GO" id="GO:0005829">
    <property type="term" value="C:cytosol"/>
    <property type="evidence" value="ECO:0007669"/>
    <property type="project" value="TreeGrafter"/>
</dbReference>
<dbReference type="GO" id="GO:0006269">
    <property type="term" value="P:DNA replication, synthesis of primer"/>
    <property type="evidence" value="ECO:0007669"/>
    <property type="project" value="UniProtKB-UniRule"/>
</dbReference>
<evidence type="ECO:0000313" key="13">
    <source>
        <dbReference type="EMBL" id="BDI28318.1"/>
    </source>
</evidence>
<dbReference type="InterPro" id="IPR036185">
    <property type="entry name" value="DNA_heli_DnaB-like_N_sf"/>
</dbReference>
<keyword evidence="7 12" id="KW-0067">ATP-binding</keyword>
<dbReference type="PANTHER" id="PTHR30153">
    <property type="entry name" value="REPLICATIVE DNA HELICASE DNAB"/>
    <property type="match status" value="1"/>
</dbReference>
<dbReference type="SUPFAM" id="SSF48024">
    <property type="entry name" value="N-terminal domain of DnaB helicase"/>
    <property type="match status" value="1"/>
</dbReference>
<dbReference type="SUPFAM" id="SSF52540">
    <property type="entry name" value="P-loop containing nucleoside triphosphate hydrolases"/>
    <property type="match status" value="1"/>
</dbReference>
<proteinExistence type="inferred from homology"/>
<dbReference type="NCBIfam" id="NF004384">
    <property type="entry name" value="PRK05748.1"/>
    <property type="match status" value="1"/>
</dbReference>
<dbReference type="Pfam" id="PF00772">
    <property type="entry name" value="DnaB"/>
    <property type="match status" value="1"/>
</dbReference>
<evidence type="ECO:0000256" key="7">
    <source>
        <dbReference type="ARBA" id="ARBA00022840"/>
    </source>
</evidence>
<dbReference type="Pfam" id="PF03796">
    <property type="entry name" value="DnaB_C"/>
    <property type="match status" value="1"/>
</dbReference>
<dbReference type="InterPro" id="IPR007694">
    <property type="entry name" value="DNA_helicase_DnaB-like_C"/>
</dbReference>
<evidence type="ECO:0000256" key="3">
    <source>
        <dbReference type="ARBA" id="ARBA00022705"/>
    </source>
</evidence>
<dbReference type="FunFam" id="3.40.50.300:FF:000076">
    <property type="entry name" value="Replicative DNA helicase"/>
    <property type="match status" value="1"/>
</dbReference>
<keyword evidence="5 12" id="KW-0378">Hydrolase</keyword>
<dbReference type="InterPro" id="IPR016136">
    <property type="entry name" value="DNA_helicase_N/primase_C"/>
</dbReference>
<dbReference type="Gene3D" id="1.10.860.10">
    <property type="entry name" value="DNAb Helicase, Chain A"/>
    <property type="match status" value="1"/>
</dbReference>
<gene>
    <name evidence="13" type="ORF">CCAX7_003690</name>
</gene>
<keyword evidence="6 12" id="KW-0347">Helicase</keyword>
<dbReference type="NCBIfam" id="TIGR00665">
    <property type="entry name" value="DnaB"/>
    <property type="match status" value="1"/>
</dbReference>
<dbReference type="InterPro" id="IPR007692">
    <property type="entry name" value="DNA_helicase_DnaB"/>
</dbReference>
<dbReference type="FunFam" id="1.10.860.10:FF:000001">
    <property type="entry name" value="Replicative DNA helicase"/>
    <property type="match status" value="1"/>
</dbReference>
<sequence>MAERNGGGWKNRSGGDYANGSGRSNDVASGLGAYVPPQNIEAEQSTLGAMLIERTAIEKAAEILDKEDFYRDAHQVLFDVITTLTERDEPVDLITVQEELKNRDKLDSIGGMKYLTSLFETTPTAANVEYYAKIVEEKAILRRLIQAAFEIIGAARGEIENIEEVIDQAERAVFSVSQNRTTAYFAQLRTLLLSVYSKAEELGEMKQTISGLSTGIHDFDMITSGLQNTDLIIVAARPSMGKTSLCLSIAEHVAINENKPVAIFSLEMSKEQLAMRMLCSQAKVNAHKLRTGHLSEDEWTQLAMVVQDMYDAPVFIDDATESTALTMRAKCRRLMAEHGLGLIVVDYLQLMRSHKKTDNRTQEIGEIARGLKSLARELRVPVIALSQLSRAVETRENKRPMLSDLRESGSIEAEADMVCFLYREAYYKLKEAYQADENGERPERGAMEETEIIVGKHRNGPTGMVKVGFIADYAKFVDLELNRDDEPTGF</sequence>
<dbReference type="GO" id="GO:0016787">
    <property type="term" value="F:hydrolase activity"/>
    <property type="evidence" value="ECO:0007669"/>
    <property type="project" value="UniProtKB-KW"/>
</dbReference>
<accession>A0A402CSC0</accession>
<protein>
    <recommendedName>
        <fullName evidence="11 12">Replicative DNA helicase</fullName>
        <ecNumber evidence="11 12">5.6.2.3</ecNumber>
    </recommendedName>
</protein>
<keyword evidence="2 12" id="KW-0639">Primosome</keyword>
<dbReference type="OrthoDB" id="9773982at2"/>
<evidence type="ECO:0000256" key="9">
    <source>
        <dbReference type="ARBA" id="ARBA00023235"/>
    </source>
</evidence>
<evidence type="ECO:0000256" key="4">
    <source>
        <dbReference type="ARBA" id="ARBA00022741"/>
    </source>
</evidence>
<keyword evidence="8 12" id="KW-0238">DNA-binding</keyword>
<dbReference type="GO" id="GO:0005524">
    <property type="term" value="F:ATP binding"/>
    <property type="evidence" value="ECO:0007669"/>
    <property type="project" value="UniProtKB-UniRule"/>
</dbReference>
<evidence type="ECO:0000256" key="6">
    <source>
        <dbReference type="ARBA" id="ARBA00022806"/>
    </source>
</evidence>
<comment type="catalytic activity">
    <reaction evidence="10 12">
        <text>ATP + H2O = ADP + phosphate + H(+)</text>
        <dbReference type="Rhea" id="RHEA:13065"/>
        <dbReference type="ChEBI" id="CHEBI:15377"/>
        <dbReference type="ChEBI" id="CHEBI:15378"/>
        <dbReference type="ChEBI" id="CHEBI:30616"/>
        <dbReference type="ChEBI" id="CHEBI:43474"/>
        <dbReference type="ChEBI" id="CHEBI:456216"/>
        <dbReference type="EC" id="5.6.2.3"/>
    </reaction>
</comment>
<evidence type="ECO:0000313" key="14">
    <source>
        <dbReference type="Proteomes" id="UP000287394"/>
    </source>
</evidence>
<evidence type="ECO:0000256" key="2">
    <source>
        <dbReference type="ARBA" id="ARBA00022515"/>
    </source>
</evidence>
<dbReference type="RefSeq" id="WP_119320260.1">
    <property type="nucleotide sequence ID" value="NZ_AP025739.1"/>
</dbReference>
<keyword evidence="9" id="KW-0413">Isomerase</keyword>
<evidence type="ECO:0000256" key="1">
    <source>
        <dbReference type="ARBA" id="ARBA00008428"/>
    </source>
</evidence>
<dbReference type="PROSITE" id="PS51199">
    <property type="entry name" value="SF4_HELICASE"/>
    <property type="match status" value="1"/>
</dbReference>
<evidence type="ECO:0000256" key="11">
    <source>
        <dbReference type="NCBIfam" id="TIGR00665"/>
    </source>
</evidence>
<dbReference type="PANTHER" id="PTHR30153:SF2">
    <property type="entry name" value="REPLICATIVE DNA HELICASE"/>
    <property type="match status" value="1"/>
</dbReference>
<evidence type="ECO:0000256" key="12">
    <source>
        <dbReference type="RuleBase" id="RU362085"/>
    </source>
</evidence>
<keyword evidence="4 12" id="KW-0547">Nucleotide-binding</keyword>
<dbReference type="InterPro" id="IPR027417">
    <property type="entry name" value="P-loop_NTPase"/>
</dbReference>
<dbReference type="EMBL" id="AP025739">
    <property type="protein sequence ID" value="BDI28318.1"/>
    <property type="molecule type" value="Genomic_DNA"/>
</dbReference>
<dbReference type="EC" id="5.6.2.3" evidence="11 12"/>